<keyword evidence="1" id="KW-0823">Tryptophan catabolism</keyword>
<reference evidence="2 3" key="1">
    <citation type="submission" date="2022-04" db="EMBL/GenBank/DDBJ databases">
        <authorList>
            <person name="Ye Y.-Q."/>
            <person name="Du Z.-J."/>
        </authorList>
    </citation>
    <scope>NUCLEOTIDE SEQUENCE [LARGE SCALE GENOMIC DNA]</scope>
    <source>
        <strain evidence="2 3">A6E488</strain>
    </source>
</reference>
<feature type="binding site" description="axial binding residue" evidence="1">
    <location>
        <position position="295"/>
    </location>
    <ligand>
        <name>heme</name>
        <dbReference type="ChEBI" id="CHEBI:30413"/>
    </ligand>
    <ligandPart>
        <name>Fe</name>
        <dbReference type="ChEBI" id="CHEBI:18248"/>
    </ligandPart>
</feature>
<comment type="cofactor">
    <cofactor evidence="1">
        <name>heme</name>
        <dbReference type="ChEBI" id="CHEBI:30413"/>
    </cofactor>
    <text evidence="1">Binds 1 heme group per subunit.</text>
</comment>
<comment type="pathway">
    <text evidence="1">Amino-acid degradation; L-tryptophan degradation via kynurenine pathway; L-kynurenine from L-tryptophan: step 1/2.</text>
</comment>
<feature type="binding site" evidence="1">
    <location>
        <position position="109"/>
    </location>
    <ligand>
        <name>substrate</name>
    </ligand>
</feature>
<comment type="caution">
    <text evidence="1">Lacks conserved residue(s) required for the propagation of feature annotation.</text>
</comment>
<dbReference type="Gene3D" id="1.20.58.480">
    <property type="match status" value="1"/>
</dbReference>
<dbReference type="Gene3D" id="1.10.287.3810">
    <property type="match status" value="1"/>
</dbReference>
<dbReference type="InterPro" id="IPR037217">
    <property type="entry name" value="Trp/Indoleamine_2_3_dOase-like"/>
</dbReference>
<dbReference type="SUPFAM" id="SSF140959">
    <property type="entry name" value="Indolic compounds 2,3-dioxygenase-like"/>
    <property type="match status" value="1"/>
</dbReference>
<comment type="subunit">
    <text evidence="1">Homotetramer.</text>
</comment>
<comment type="function">
    <text evidence="1">Heme-dependent dioxygenase that catalyzes the oxidative cleavage of the L-tryptophan (L-Trp) pyrrole ring and converts L-tryptophan to N-formyl-L-kynurenine. Catalyzes the oxidative cleavage of the indole moiety.</text>
</comment>
<dbReference type="HAMAP" id="MF_01972">
    <property type="entry name" value="T23O"/>
    <property type="match status" value="1"/>
</dbReference>
<comment type="catalytic activity">
    <reaction evidence="1">
        <text>L-tryptophan + O2 = N-formyl-L-kynurenine</text>
        <dbReference type="Rhea" id="RHEA:24536"/>
        <dbReference type="ChEBI" id="CHEBI:15379"/>
        <dbReference type="ChEBI" id="CHEBI:57912"/>
        <dbReference type="ChEBI" id="CHEBI:58629"/>
        <dbReference type="EC" id="1.13.11.11"/>
    </reaction>
</comment>
<proteinExistence type="inferred from homology"/>
<gene>
    <name evidence="1" type="primary">kynA</name>
    <name evidence="2" type="ORF">MUB46_16045</name>
</gene>
<accession>A0AAW5R3E1</accession>
<keyword evidence="3" id="KW-1185">Reference proteome</keyword>
<keyword evidence="1" id="KW-0560">Oxidoreductase</keyword>
<dbReference type="Pfam" id="PF03301">
    <property type="entry name" value="Trp_dioxygenase"/>
    <property type="match status" value="1"/>
</dbReference>
<dbReference type="RefSeq" id="WP_261616945.1">
    <property type="nucleotide sequence ID" value="NZ_JALIDZ010000007.1"/>
</dbReference>
<feature type="binding site" evidence="1">
    <location>
        <position position="309"/>
    </location>
    <ligand>
        <name>substrate</name>
    </ligand>
</feature>
<dbReference type="InterPro" id="IPR004981">
    <property type="entry name" value="Trp_2_3_dOase"/>
</dbReference>
<keyword evidence="1" id="KW-0349">Heme</keyword>
<keyword evidence="1" id="KW-0408">Iron</keyword>
<dbReference type="PANTHER" id="PTHR10138">
    <property type="entry name" value="TRYPTOPHAN 2,3-DIOXYGENASE"/>
    <property type="match status" value="1"/>
</dbReference>
<dbReference type="GO" id="GO:0004833">
    <property type="term" value="F:L-tryptophan 2,3-dioxygenase activity"/>
    <property type="evidence" value="ECO:0007669"/>
    <property type="project" value="UniProtKB-UniRule"/>
</dbReference>
<dbReference type="GO" id="GO:0019441">
    <property type="term" value="P:L-tryptophan catabolic process to kynurenine"/>
    <property type="evidence" value="ECO:0007669"/>
    <property type="project" value="UniProtKB-UniRule"/>
</dbReference>
<dbReference type="GO" id="GO:0020037">
    <property type="term" value="F:heme binding"/>
    <property type="evidence" value="ECO:0007669"/>
    <property type="project" value="UniProtKB-UniRule"/>
</dbReference>
<comment type="caution">
    <text evidence="2">The sequence shown here is derived from an EMBL/GenBank/DDBJ whole genome shotgun (WGS) entry which is preliminary data.</text>
</comment>
<dbReference type="GO" id="GO:0019442">
    <property type="term" value="P:L-tryptophan catabolic process to acetyl-CoA"/>
    <property type="evidence" value="ECO:0007669"/>
    <property type="project" value="TreeGrafter"/>
</dbReference>
<dbReference type="EMBL" id="JALIDZ010000007">
    <property type="protein sequence ID" value="MCT8973373.1"/>
    <property type="molecule type" value="Genomic_DNA"/>
</dbReference>
<dbReference type="Proteomes" id="UP001320898">
    <property type="component" value="Unassembled WGS sequence"/>
</dbReference>
<feature type="binding site" evidence="1">
    <location>
        <begin position="38"/>
        <end position="42"/>
    </location>
    <ligand>
        <name>substrate</name>
    </ligand>
</feature>
<protein>
    <recommendedName>
        <fullName evidence="1">Tryptophan 2,3-dioxygenase</fullName>
        <shortName evidence="1">TDO</shortName>
        <ecNumber evidence="1">1.13.11.11</ecNumber>
    </recommendedName>
    <alternativeName>
        <fullName evidence="1">Tryptamin 2,3-dioxygenase</fullName>
    </alternativeName>
    <alternativeName>
        <fullName evidence="1">Tryptophan oxygenase</fullName>
        <shortName evidence="1">TO</shortName>
        <shortName evidence="1">TRPO</shortName>
    </alternativeName>
    <alternativeName>
        <fullName evidence="1">Tryptophan pyrrolase</fullName>
    </alternativeName>
    <alternativeName>
        <fullName evidence="1">Tryptophanase</fullName>
    </alternativeName>
</protein>
<dbReference type="EC" id="1.13.11.11" evidence="1"/>
<sequence length="370" mass="41923">MVNKPVSYADYLKLDVLLNAQVPESAAAGREAHDEMLFIIVHQVYELWFKQILFEIDRIEAIFAGDWVDDRDVAAAANGLARIVEVLRLGVRQIDLLETMTPLDFLDFRDLLYPASGFQSAQFRAVEVRLGLRREDRYAFEDQPFEKRLTEREQTRILDQERARSVFDLVETWLSRVPFVETAGWRFREAYRSAVADAVRGDIAYAERSAALSDSQRAAQVKALEQELDRFDALFSGTPADLAEAAPGWRMGRGAVLAALFINLYRDEPALQVPFRFLSLLMDVDETLTTWRFRHALMVERMIGRKLGTGGSSGHSYLHKTVERHRIFSDLFALATFLMPSRARPPLPDEVRRAMSLAYAPAGSGASESA</sequence>
<keyword evidence="1" id="KW-0223">Dioxygenase</keyword>
<evidence type="ECO:0000313" key="3">
    <source>
        <dbReference type="Proteomes" id="UP001320898"/>
    </source>
</evidence>
<dbReference type="AlphaFoldDB" id="A0AAW5R3E1"/>
<evidence type="ECO:0000313" key="2">
    <source>
        <dbReference type="EMBL" id="MCT8973373.1"/>
    </source>
</evidence>
<keyword evidence="1" id="KW-0479">Metal-binding</keyword>
<dbReference type="GO" id="GO:0046872">
    <property type="term" value="F:metal ion binding"/>
    <property type="evidence" value="ECO:0007669"/>
    <property type="project" value="UniProtKB-KW"/>
</dbReference>
<evidence type="ECO:0000256" key="1">
    <source>
        <dbReference type="HAMAP-Rule" id="MF_01972"/>
    </source>
</evidence>
<comment type="similarity">
    <text evidence="1">Belongs to the tryptophan 2,3-dioxygenase family.</text>
</comment>
<name>A0AAW5R3E1_9HYPH</name>
<organism evidence="2 3">
    <name type="scientific">Microbaculum marinisediminis</name>
    <dbReference type="NCBI Taxonomy" id="2931392"/>
    <lineage>
        <taxon>Bacteria</taxon>
        <taxon>Pseudomonadati</taxon>
        <taxon>Pseudomonadota</taxon>
        <taxon>Alphaproteobacteria</taxon>
        <taxon>Hyphomicrobiales</taxon>
        <taxon>Tepidamorphaceae</taxon>
        <taxon>Microbaculum</taxon>
    </lineage>
</organism>
<dbReference type="PANTHER" id="PTHR10138:SF0">
    <property type="entry name" value="TRYPTOPHAN 2,3-DIOXYGENASE"/>
    <property type="match status" value="1"/>
</dbReference>